<dbReference type="NCBIfam" id="TIGR00756">
    <property type="entry name" value="PPR"/>
    <property type="match status" value="8"/>
</dbReference>
<name>A0ABP1AVW7_9BRYO</name>
<feature type="region of interest" description="Disordered" evidence="3">
    <location>
        <begin position="1006"/>
        <end position="1032"/>
    </location>
</feature>
<feature type="compositionally biased region" description="Polar residues" evidence="3">
    <location>
        <begin position="8"/>
        <end position="31"/>
    </location>
</feature>
<evidence type="ECO:0000259" key="5">
    <source>
        <dbReference type="Pfam" id="PF17177"/>
    </source>
</evidence>
<keyword evidence="4" id="KW-1133">Transmembrane helix</keyword>
<evidence type="ECO:0000256" key="4">
    <source>
        <dbReference type="SAM" id="Phobius"/>
    </source>
</evidence>
<keyword evidence="4" id="KW-0472">Membrane</keyword>
<feature type="repeat" description="PPR" evidence="2">
    <location>
        <begin position="429"/>
        <end position="463"/>
    </location>
</feature>
<feature type="region of interest" description="Disordered" evidence="3">
    <location>
        <begin position="1"/>
        <end position="42"/>
    </location>
</feature>
<evidence type="ECO:0000259" key="6">
    <source>
        <dbReference type="Pfam" id="PF23276"/>
    </source>
</evidence>
<proteinExistence type="predicted"/>
<dbReference type="InterPro" id="IPR002885">
    <property type="entry name" value="PPR_rpt"/>
</dbReference>
<dbReference type="Pfam" id="PF23276">
    <property type="entry name" value="TPR_24"/>
    <property type="match status" value="1"/>
</dbReference>
<feature type="domain" description="PROP1-like PPR" evidence="5">
    <location>
        <begin position="539"/>
        <end position="690"/>
    </location>
</feature>
<feature type="repeat" description="PPR" evidence="2">
    <location>
        <begin position="536"/>
        <end position="570"/>
    </location>
</feature>
<dbReference type="EMBL" id="OZ023717">
    <property type="protein sequence ID" value="CAK9866737.1"/>
    <property type="molecule type" value="Genomic_DNA"/>
</dbReference>
<feature type="repeat" description="PPR" evidence="2">
    <location>
        <begin position="676"/>
        <end position="710"/>
    </location>
</feature>
<feature type="domain" description="Pentatricopeptide repeat-containing protein-mitochondrial" evidence="6">
    <location>
        <begin position="402"/>
        <end position="528"/>
    </location>
</feature>
<evidence type="ECO:0000256" key="2">
    <source>
        <dbReference type="PROSITE-ProRule" id="PRU00708"/>
    </source>
</evidence>
<keyword evidence="1" id="KW-0677">Repeat</keyword>
<dbReference type="Proteomes" id="UP001497522">
    <property type="component" value="Chromosome 16"/>
</dbReference>
<feature type="repeat" description="PPR" evidence="2">
    <location>
        <begin position="394"/>
        <end position="428"/>
    </location>
</feature>
<dbReference type="PANTHER" id="PTHR47935:SF1">
    <property type="entry name" value="PENTATRICOPEPTIDE REPEAT-CONTAINING PROTEIN MRL1, CHLOROPLASTIC"/>
    <property type="match status" value="1"/>
</dbReference>
<dbReference type="InterPro" id="IPR053303">
    <property type="entry name" value="Chloroplast_PPR"/>
</dbReference>
<dbReference type="Gene3D" id="1.25.40.10">
    <property type="entry name" value="Tetratricopeptide repeat domain"/>
    <property type="match status" value="3"/>
</dbReference>
<dbReference type="InterPro" id="IPR011990">
    <property type="entry name" value="TPR-like_helical_dom_sf"/>
</dbReference>
<evidence type="ECO:0000256" key="1">
    <source>
        <dbReference type="ARBA" id="ARBA00022737"/>
    </source>
</evidence>
<dbReference type="PROSITE" id="PS51375">
    <property type="entry name" value="PPR"/>
    <property type="match status" value="9"/>
</dbReference>
<accession>A0ABP1AVW7</accession>
<feature type="repeat" description="PPR" evidence="2">
    <location>
        <begin position="641"/>
        <end position="675"/>
    </location>
</feature>
<dbReference type="Pfam" id="PF17177">
    <property type="entry name" value="PPR_long"/>
    <property type="match status" value="1"/>
</dbReference>
<evidence type="ECO:0000256" key="3">
    <source>
        <dbReference type="SAM" id="MobiDB-lite"/>
    </source>
</evidence>
<organism evidence="7 8">
    <name type="scientific">Sphagnum jensenii</name>
    <dbReference type="NCBI Taxonomy" id="128206"/>
    <lineage>
        <taxon>Eukaryota</taxon>
        <taxon>Viridiplantae</taxon>
        <taxon>Streptophyta</taxon>
        <taxon>Embryophyta</taxon>
        <taxon>Bryophyta</taxon>
        <taxon>Sphagnophytina</taxon>
        <taxon>Sphagnopsida</taxon>
        <taxon>Sphagnales</taxon>
        <taxon>Sphagnaceae</taxon>
        <taxon>Sphagnum</taxon>
    </lineage>
</organism>
<dbReference type="InterPro" id="IPR057027">
    <property type="entry name" value="TPR_mt"/>
</dbReference>
<feature type="repeat" description="PPR" evidence="2">
    <location>
        <begin position="501"/>
        <end position="535"/>
    </location>
</feature>
<feature type="repeat" description="PPR" evidence="2">
    <location>
        <begin position="464"/>
        <end position="498"/>
    </location>
</feature>
<feature type="transmembrane region" description="Helical" evidence="4">
    <location>
        <begin position="42"/>
        <end position="66"/>
    </location>
</feature>
<feature type="repeat" description="PPR" evidence="2">
    <location>
        <begin position="606"/>
        <end position="640"/>
    </location>
</feature>
<feature type="repeat" description="PPR" evidence="2">
    <location>
        <begin position="571"/>
        <end position="605"/>
    </location>
</feature>
<dbReference type="PANTHER" id="PTHR47935">
    <property type="entry name" value="PENTATRICOPEPTIDE REPEAT-CONTAINING PROTEIN MRL1, CHLOROPLASTIC"/>
    <property type="match status" value="1"/>
</dbReference>
<keyword evidence="4" id="KW-0812">Transmembrane</keyword>
<reference evidence="7" key="1">
    <citation type="submission" date="2024-03" db="EMBL/GenBank/DDBJ databases">
        <authorList>
            <consortium name="ELIXIR-Norway"/>
            <consortium name="Elixir Norway"/>
        </authorList>
    </citation>
    <scope>NUCLEOTIDE SEQUENCE</scope>
</reference>
<evidence type="ECO:0000313" key="8">
    <source>
        <dbReference type="Proteomes" id="UP001497522"/>
    </source>
</evidence>
<protein>
    <recommendedName>
        <fullName evidence="9">Pentacotripeptide-repeat region of PRORP domain-containing protein</fullName>
    </recommendedName>
</protein>
<gene>
    <name evidence="7" type="ORF">CSSPJE1EN2_LOCUS9732</name>
</gene>
<dbReference type="InterPro" id="IPR033443">
    <property type="entry name" value="PROP1-like_PPR_dom"/>
</dbReference>
<sequence length="1032" mass="112463">MSKCMRWDSSQTHNRQSYHCTTPPQQHLQHNPQRKRTQSSSAAAIASTAVAAEAAGGVAAVGLVVLRRHDAVLSQATHLSSWCNSGSDPLLLLFRDPSLLRFHFSHGHHQKQQVCRSTSTITTTSCSQTSSSNHSRGYFLCHQLVGERWRDNFRRQSIAGCYTDLSRDKTMSLSQETGTSLDRATSSSSSSEHHVVIHHHPAVSGGVAAAAVATTTSSTTTTTTTTTTAGEKKDVTAVMQGIGKQLKSVPDRNQVMLQALTNAAAHNLKRRGKPLLPTTIHDVLPVKQTGSPQLYHSIYEKLLQSGRLQDCVVLLEEMDKVALLDRTKMNHLRFYQACKNQGAVKEAIRYTRLLQSSSTLQIYNMLLSVCRHARDTDGALRVLAMLESTGLKADCIFYTSLISACAKAGKVDLVFQIFHEMEAAGIEANVHTFAAMIDGCARAGQLPKAFGVYGIMISKNVKPDRVIFNTLINACGRAGAVERAFDVLSDMKAEATPVKPDHVTYGALIAACARGGQVDRALEVYKTMRANRIQGTPECYTAAVHACSQKGDLDAALSLYDDLKKDGVQPDEVFFSALIDVAGHSGQLDQAFSILQEMKRLGMKPGAVVYSSLMGVCSNLGNCNRAQELYKEIQATGLRPTVSTFNALMTTLCGVRQLKNALHVLEDMRKSGEAPNQISYSILLSACLKEEEPELAIELYRTARAVGVTPSIVMSDSITGLCLQHIQKSAPPPQILSSICPVPAGSSNNAPHEHWAAWALAVYRQTLGAGIVPTVESLSQLLGCLRTPEVPEPNYFDDRVLAFLGQSWPASPRHVVDGCGVYDPRALALFEEAAALGVVPTFSFTAGPIIVRAETMPVFAVEVCLLTLLKSLKHRHAAGARLPSVTVTYLLEKKEHFTSKGGQKIMNVAGRTGQAVTALLRRLRLKFQGHESSGEIHITVLAIRKWLQPNSTPQSFNPAFVHSEVNSSPYHQLVKNLSDQQRAIRMGGVSSPLEFAELDHIGGTGEEYNFKHSQSRRPKGLSEVRRRPPTLQ</sequence>
<keyword evidence="8" id="KW-1185">Reference proteome</keyword>
<evidence type="ECO:0000313" key="7">
    <source>
        <dbReference type="EMBL" id="CAK9866737.1"/>
    </source>
</evidence>
<evidence type="ECO:0008006" key="9">
    <source>
        <dbReference type="Google" id="ProtNLM"/>
    </source>
</evidence>